<name>A0A085W779_9BACT</name>
<evidence type="ECO:0000259" key="3">
    <source>
        <dbReference type="Pfam" id="PF24481"/>
    </source>
</evidence>
<evidence type="ECO:0000259" key="2">
    <source>
        <dbReference type="Pfam" id="PF02591"/>
    </source>
</evidence>
<dbReference type="Pfam" id="PF24481">
    <property type="entry name" value="CT398_CC"/>
    <property type="match status" value="1"/>
</dbReference>
<accession>A0A085W779</accession>
<feature type="coiled-coil region" evidence="1">
    <location>
        <begin position="136"/>
        <end position="170"/>
    </location>
</feature>
<keyword evidence="1" id="KW-0175">Coiled coil</keyword>
<dbReference type="Pfam" id="PF02591">
    <property type="entry name" value="Zn_ribbon_9"/>
    <property type="match status" value="1"/>
</dbReference>
<dbReference type="InterPro" id="IPR052376">
    <property type="entry name" value="Oxidative_Scav/Glycosyltrans"/>
</dbReference>
<dbReference type="InterPro" id="IPR003743">
    <property type="entry name" value="Zf-RING_7"/>
</dbReference>
<dbReference type="PANTHER" id="PTHR39082">
    <property type="entry name" value="PHOSPHOLIPASE C-BETA-2-RELATED"/>
    <property type="match status" value="1"/>
</dbReference>
<evidence type="ECO:0000313" key="4">
    <source>
        <dbReference type="EMBL" id="KFE63542.1"/>
    </source>
</evidence>
<dbReference type="EMBL" id="JMCB01000017">
    <property type="protein sequence ID" value="KFE63542.1"/>
    <property type="molecule type" value="Genomic_DNA"/>
</dbReference>
<dbReference type="Proteomes" id="UP000028725">
    <property type="component" value="Unassembled WGS sequence"/>
</dbReference>
<dbReference type="STRING" id="394096.DB31_2660"/>
<sequence length="242" mass="26807">MREKLKALAELQKVDMEAAALRKAADVHPRQIAELERELGAARSAIEAERARVADIERQKLQLEQNITDEKDKVKKWEARLAEQRSTREYSALAREIDIAKKANLTMADELVEITKTLGTAREAVKGKETEFSARQQSLAGRMTELRAKLAEAESQVKQLEGQRAGASAKVDATLLRRYETIRKKKLPALVGVGAGGQCHGCNMNVPPQLYNQLRTSLGTDVCPSCNRIIYAVEALAEPTSK</sequence>
<keyword evidence="4" id="KW-0969">Cilium</keyword>
<organism evidence="4 5">
    <name type="scientific">Hyalangium minutum</name>
    <dbReference type="NCBI Taxonomy" id="394096"/>
    <lineage>
        <taxon>Bacteria</taxon>
        <taxon>Pseudomonadati</taxon>
        <taxon>Myxococcota</taxon>
        <taxon>Myxococcia</taxon>
        <taxon>Myxococcales</taxon>
        <taxon>Cystobacterineae</taxon>
        <taxon>Archangiaceae</taxon>
        <taxon>Hyalangium</taxon>
    </lineage>
</organism>
<dbReference type="Gene3D" id="1.10.287.1490">
    <property type="match status" value="1"/>
</dbReference>
<feature type="coiled-coil region" evidence="1">
    <location>
        <begin position="32"/>
        <end position="87"/>
    </location>
</feature>
<dbReference type="AlphaFoldDB" id="A0A085W779"/>
<evidence type="ECO:0000256" key="1">
    <source>
        <dbReference type="SAM" id="Coils"/>
    </source>
</evidence>
<dbReference type="PANTHER" id="PTHR39082:SF1">
    <property type="entry name" value="SCAVENGER RECEPTOR CLASS A MEMBER 3"/>
    <property type="match status" value="1"/>
</dbReference>
<keyword evidence="4" id="KW-0282">Flagellum</keyword>
<protein>
    <submittedName>
        <fullName evidence="4">Flagellar protein FliJ</fullName>
    </submittedName>
</protein>
<dbReference type="InterPro" id="IPR056003">
    <property type="entry name" value="CT398_CC_hairpin"/>
</dbReference>
<gene>
    <name evidence="4" type="ORF">DB31_2660</name>
</gene>
<feature type="domain" description="CT398-like coiled coil hairpin" evidence="3">
    <location>
        <begin position="11"/>
        <end position="186"/>
    </location>
</feature>
<keyword evidence="4" id="KW-0966">Cell projection</keyword>
<keyword evidence="5" id="KW-1185">Reference proteome</keyword>
<feature type="domain" description="C4-type zinc ribbon" evidence="2">
    <location>
        <begin position="199"/>
        <end position="230"/>
    </location>
</feature>
<dbReference type="RefSeq" id="WP_044195897.1">
    <property type="nucleotide sequence ID" value="NZ_JMCB01000017.1"/>
</dbReference>
<evidence type="ECO:0000313" key="5">
    <source>
        <dbReference type="Proteomes" id="UP000028725"/>
    </source>
</evidence>
<comment type="caution">
    <text evidence="4">The sequence shown here is derived from an EMBL/GenBank/DDBJ whole genome shotgun (WGS) entry which is preliminary data.</text>
</comment>
<dbReference type="OrthoDB" id="9795058at2"/>
<reference evidence="4 5" key="1">
    <citation type="submission" date="2014-04" db="EMBL/GenBank/DDBJ databases">
        <title>Genome assembly of Hyalangium minutum DSM 14724.</title>
        <authorList>
            <person name="Sharma G."/>
            <person name="Subramanian S."/>
        </authorList>
    </citation>
    <scope>NUCLEOTIDE SEQUENCE [LARGE SCALE GENOMIC DNA]</scope>
    <source>
        <strain evidence="4 5">DSM 14724</strain>
    </source>
</reference>
<proteinExistence type="predicted"/>